<proteinExistence type="predicted"/>
<reference evidence="2" key="1">
    <citation type="submission" date="2010-12" db="EMBL/GenBank/DDBJ databases">
        <title>Complete sequence of Bacillus cellulosilyticus DSM 2522.</title>
        <authorList>
            <consortium name="US DOE Joint Genome Institute"/>
            <person name="Lucas S."/>
            <person name="Copeland A."/>
            <person name="Lapidus A."/>
            <person name="Cheng J.-F."/>
            <person name="Bruce D."/>
            <person name="Goodwin L."/>
            <person name="Pitluck S."/>
            <person name="Chertkov O."/>
            <person name="Detter J.C."/>
            <person name="Han C."/>
            <person name="Tapia R."/>
            <person name="Land M."/>
            <person name="Hauser L."/>
            <person name="Jeffries C."/>
            <person name="Kyrpides N."/>
            <person name="Ivanova N."/>
            <person name="Mikhailova N."/>
            <person name="Brumm P."/>
            <person name="Mead D."/>
            <person name="Woyke T."/>
        </authorList>
    </citation>
    <scope>NUCLEOTIDE SEQUENCE [LARGE SCALE GENOMIC DNA]</scope>
    <source>
        <strain evidence="2">DSM 2522</strain>
    </source>
</reference>
<keyword evidence="1" id="KW-1133">Transmembrane helix</keyword>
<dbReference type="InterPro" id="IPR046118">
    <property type="entry name" value="DUF6115"/>
</dbReference>
<dbReference type="EMBL" id="CP002394">
    <property type="protein sequence ID" value="ADU30728.1"/>
    <property type="molecule type" value="Genomic_DNA"/>
</dbReference>
<dbReference type="Pfam" id="PF19610">
    <property type="entry name" value="DUF6115"/>
    <property type="match status" value="1"/>
</dbReference>
<name>E6TST6_EVAC2</name>
<gene>
    <name evidence="2" type="ordered locus">Bcell_2471</name>
</gene>
<dbReference type="eggNOG" id="ENOG5032ZAF">
    <property type="taxonomic scope" value="Bacteria"/>
</dbReference>
<organism evidence="2 3">
    <name type="scientific">Evansella cellulosilytica (strain ATCC 21833 / DSM 2522 / FERM P-1141 / JCM 9156 / N-4)</name>
    <name type="common">Bacillus cellulosilyticus</name>
    <dbReference type="NCBI Taxonomy" id="649639"/>
    <lineage>
        <taxon>Bacteria</taxon>
        <taxon>Bacillati</taxon>
        <taxon>Bacillota</taxon>
        <taxon>Bacilli</taxon>
        <taxon>Bacillales</taxon>
        <taxon>Bacillaceae</taxon>
        <taxon>Evansella</taxon>
    </lineage>
</organism>
<accession>E6TST6</accession>
<feature type="transmembrane region" description="Helical" evidence="1">
    <location>
        <begin position="6"/>
        <end position="23"/>
    </location>
</feature>
<dbReference type="OrthoDB" id="1708317at2"/>
<dbReference type="KEGG" id="bco:Bcell_2471"/>
<keyword evidence="1" id="KW-0472">Membrane</keyword>
<sequence>MFYLLIISFMLHFVSIYFMIILYQRQSKEQPINNEKVIKEMEDILISYTTEMKEDNERLYQELINKEKTKNTNNVKHIKEVTLKENVINNKKVETSTEDINKTGANDLLNQVLGDENYNDYSPPFPEEDQVEVDTSSTSKILSLHQQGLSINEIAKKLDMGVGEVELLLKFHK</sequence>
<dbReference type="RefSeq" id="WP_013489062.1">
    <property type="nucleotide sequence ID" value="NC_014829.1"/>
</dbReference>
<evidence type="ECO:0000256" key="1">
    <source>
        <dbReference type="SAM" id="Phobius"/>
    </source>
</evidence>
<dbReference type="AlphaFoldDB" id="E6TST6"/>
<keyword evidence="1" id="KW-0812">Transmembrane</keyword>
<protein>
    <submittedName>
        <fullName evidence="2">Uncharacterized protein</fullName>
    </submittedName>
</protein>
<evidence type="ECO:0000313" key="2">
    <source>
        <dbReference type="EMBL" id="ADU30728.1"/>
    </source>
</evidence>
<dbReference type="STRING" id="649639.Bcell_2471"/>
<evidence type="ECO:0000313" key="3">
    <source>
        <dbReference type="Proteomes" id="UP000001401"/>
    </source>
</evidence>
<dbReference type="Proteomes" id="UP000001401">
    <property type="component" value="Chromosome"/>
</dbReference>
<keyword evidence="3" id="KW-1185">Reference proteome</keyword>
<dbReference type="HOGENOM" id="CLU_116152_0_0_9"/>